<name>A0ABT8EV27_9ACTN</name>
<evidence type="ECO:0000313" key="3">
    <source>
        <dbReference type="EMBL" id="MDN4161972.1"/>
    </source>
</evidence>
<feature type="region of interest" description="Disordered" evidence="1">
    <location>
        <begin position="1"/>
        <end position="20"/>
    </location>
</feature>
<evidence type="ECO:0000313" key="4">
    <source>
        <dbReference type="Proteomes" id="UP001168537"/>
    </source>
</evidence>
<proteinExistence type="predicted"/>
<gene>
    <name evidence="3" type="ORF">QWY29_11470</name>
</gene>
<evidence type="ECO:0000256" key="1">
    <source>
        <dbReference type="SAM" id="MobiDB-lite"/>
    </source>
</evidence>
<feature type="compositionally biased region" description="Low complexity" evidence="1">
    <location>
        <begin position="1"/>
        <end position="15"/>
    </location>
</feature>
<feature type="transmembrane region" description="Helical" evidence="2">
    <location>
        <begin position="26"/>
        <end position="44"/>
    </location>
</feature>
<dbReference type="RefSeq" id="WP_300960939.1">
    <property type="nucleotide sequence ID" value="NZ_JAUHJR010000004.1"/>
</dbReference>
<feature type="transmembrane region" description="Helical" evidence="2">
    <location>
        <begin position="91"/>
        <end position="111"/>
    </location>
</feature>
<dbReference type="EMBL" id="JAUHJR010000004">
    <property type="protein sequence ID" value="MDN4161972.1"/>
    <property type="molecule type" value="Genomic_DNA"/>
</dbReference>
<organism evidence="3 4">
    <name type="scientific">Nocardioides abyssi</name>
    <dbReference type="NCBI Taxonomy" id="3058370"/>
    <lineage>
        <taxon>Bacteria</taxon>
        <taxon>Bacillati</taxon>
        <taxon>Actinomycetota</taxon>
        <taxon>Actinomycetes</taxon>
        <taxon>Propionibacteriales</taxon>
        <taxon>Nocardioidaceae</taxon>
        <taxon>Nocardioides</taxon>
    </lineage>
</organism>
<feature type="transmembrane region" description="Helical" evidence="2">
    <location>
        <begin position="117"/>
        <end position="143"/>
    </location>
</feature>
<dbReference type="Proteomes" id="UP001168537">
    <property type="component" value="Unassembled WGS sequence"/>
</dbReference>
<protein>
    <recommendedName>
        <fullName evidence="5">SPW repeat-containing protein</fullName>
    </recommendedName>
</protein>
<feature type="transmembrane region" description="Helical" evidence="2">
    <location>
        <begin position="64"/>
        <end position="84"/>
    </location>
</feature>
<sequence>MPADDATAPAGTAPAGPRPRRGARTAAAAVCLALVSAAMWFAWLGWDDEYHLVDGVAQGPYRTWQVVGCGLCVAAAGVVAQVLVRVPWAVPLLAAAAVVGFAVPWSVHAASTDDSGLWVVGLLFLLVGGGTGLTMLLGITALATRGRSGRSSSPA</sequence>
<comment type="caution">
    <text evidence="3">The sequence shown here is derived from an EMBL/GenBank/DDBJ whole genome shotgun (WGS) entry which is preliminary data.</text>
</comment>
<accession>A0ABT8EV27</accession>
<keyword evidence="2" id="KW-0472">Membrane</keyword>
<keyword evidence="4" id="KW-1185">Reference proteome</keyword>
<evidence type="ECO:0000256" key="2">
    <source>
        <dbReference type="SAM" id="Phobius"/>
    </source>
</evidence>
<evidence type="ECO:0008006" key="5">
    <source>
        <dbReference type="Google" id="ProtNLM"/>
    </source>
</evidence>
<keyword evidence="2" id="KW-0812">Transmembrane</keyword>
<keyword evidence="2" id="KW-1133">Transmembrane helix</keyword>
<reference evidence="3" key="1">
    <citation type="submission" date="2023-06" db="EMBL/GenBank/DDBJ databases">
        <title>Draft genome sequence of Nocardioides sp. SOB72.</title>
        <authorList>
            <person name="Zhang G."/>
        </authorList>
    </citation>
    <scope>NUCLEOTIDE SEQUENCE</scope>
    <source>
        <strain evidence="3">SOB72</strain>
    </source>
</reference>